<evidence type="ECO:0000313" key="2">
    <source>
        <dbReference type="Proteomes" id="UP001497623"/>
    </source>
</evidence>
<evidence type="ECO:0000313" key="1">
    <source>
        <dbReference type="EMBL" id="CAL4062746.1"/>
    </source>
</evidence>
<dbReference type="AlphaFoldDB" id="A0AAV2PSK9"/>
<sequence>MAARTGTTGKKRRLITRKIRVIFNLSFKKKSLFKSDCTFFTKRVKKKSFLKMDSMLWLHFNCITAAKKGVNKNVLRFFVKKIKKFCLSFFLNVDTIKKGYIILFIIDFAPILCIENNIIKLNIMAAMGLMIFGWHKGPAKMLLLAEEPPKIVGLMVQPQLTAYTLVYVSDLKVGVGAFCIRTMNQNIFFGLRQNSSIAPLKTDQNHHFPKKKHQKLKHKKLKIVDQMCYLMYINITKLKKYPQRPPMVTEAVKNNSAPFYPNKSMIFLDINEKSNMLPYEGDFTNLTADCWILFKIILPDENGEEKMVILFSHVSNKNDGQRGSTLLGKGVTVISETEKQYLKQARKEEKKVLKTAKQLAEDDDVDDFNPEELKAKRLLCNLKKHKSNKFKKLIHNLSFILCLISE</sequence>
<gene>
    <name evidence="1" type="ORF">MNOR_LOCUS2803</name>
</gene>
<organism evidence="1 2">
    <name type="scientific">Meganyctiphanes norvegica</name>
    <name type="common">Northern krill</name>
    <name type="synonym">Thysanopoda norvegica</name>
    <dbReference type="NCBI Taxonomy" id="48144"/>
    <lineage>
        <taxon>Eukaryota</taxon>
        <taxon>Metazoa</taxon>
        <taxon>Ecdysozoa</taxon>
        <taxon>Arthropoda</taxon>
        <taxon>Crustacea</taxon>
        <taxon>Multicrustacea</taxon>
        <taxon>Malacostraca</taxon>
        <taxon>Eumalacostraca</taxon>
        <taxon>Eucarida</taxon>
        <taxon>Euphausiacea</taxon>
        <taxon>Euphausiidae</taxon>
        <taxon>Meganyctiphanes</taxon>
    </lineage>
</organism>
<dbReference type="Proteomes" id="UP001497623">
    <property type="component" value="Unassembled WGS sequence"/>
</dbReference>
<accession>A0AAV2PSK9</accession>
<dbReference type="EMBL" id="CAXKWB010000894">
    <property type="protein sequence ID" value="CAL4062746.1"/>
    <property type="molecule type" value="Genomic_DNA"/>
</dbReference>
<comment type="caution">
    <text evidence="1">The sequence shown here is derived from an EMBL/GenBank/DDBJ whole genome shotgun (WGS) entry which is preliminary data.</text>
</comment>
<name>A0AAV2PSK9_MEGNR</name>
<proteinExistence type="predicted"/>
<keyword evidence="2" id="KW-1185">Reference proteome</keyword>
<protein>
    <submittedName>
        <fullName evidence="1">Uncharacterized protein</fullName>
    </submittedName>
</protein>
<feature type="non-terminal residue" evidence="1">
    <location>
        <position position="406"/>
    </location>
</feature>
<reference evidence="1 2" key="1">
    <citation type="submission" date="2024-05" db="EMBL/GenBank/DDBJ databases">
        <authorList>
            <person name="Wallberg A."/>
        </authorList>
    </citation>
    <scope>NUCLEOTIDE SEQUENCE [LARGE SCALE GENOMIC DNA]</scope>
</reference>